<accession>M0JK81</accession>
<dbReference type="OrthoDB" id="100846at2157"/>
<dbReference type="Proteomes" id="UP000011659">
    <property type="component" value="Unassembled WGS sequence"/>
</dbReference>
<dbReference type="KEGG" id="hsin:KDQ40_18960"/>
<protein>
    <recommendedName>
        <fullName evidence="5">Sulfatase N-terminal domain-containing protein</fullName>
    </recommendedName>
</protein>
<organism evidence="1 3">
    <name type="scientific">Haloarcula marismortui ATCC 33800</name>
    <dbReference type="NCBI Taxonomy" id="662476"/>
    <lineage>
        <taxon>Archaea</taxon>
        <taxon>Methanobacteriati</taxon>
        <taxon>Methanobacteriota</taxon>
        <taxon>Stenosarchaea group</taxon>
        <taxon>Halobacteria</taxon>
        <taxon>Halobacteriales</taxon>
        <taxon>Haloarculaceae</taxon>
        <taxon>Haloarcula</taxon>
    </lineage>
</organism>
<keyword evidence="3" id="KW-1185">Reference proteome</keyword>
<dbReference type="SUPFAM" id="SSF53649">
    <property type="entry name" value="Alkaline phosphatase-like"/>
    <property type="match status" value="1"/>
</dbReference>
<dbReference type="AlphaFoldDB" id="M0JK81"/>
<dbReference type="InterPro" id="IPR017850">
    <property type="entry name" value="Alkaline_phosphatase_core_sf"/>
</dbReference>
<name>M0JK81_9EURY</name>
<dbReference type="PATRIC" id="fig|662476.7.peg.4055"/>
<evidence type="ECO:0000313" key="4">
    <source>
        <dbReference type="Proteomes" id="UP000682967"/>
    </source>
</evidence>
<proteinExistence type="predicted"/>
<gene>
    <name evidence="1" type="ORF">C436_20373</name>
    <name evidence="2" type="ORF">KDQ40_18960</name>
</gene>
<dbReference type="RefSeq" id="WP_004966697.1">
    <property type="nucleotide sequence ID" value="NZ_AOLR01000057.1"/>
</dbReference>
<dbReference type="Proteomes" id="UP000682967">
    <property type="component" value="Plasmid pHsi540"/>
</dbReference>
<sequence>MYGFQQVLRGMANPSLAVREVNRLYHTQLGRQTGNPRGIDVFEEDWDNLLILDACRYDMFEEQHSLPGTLESRISKSSHTSEFLKSNFADRDLRDTVYVTASPMYYRNKDRLNAQLHDVINVWQDLGWHDEYRTVLPETVGKFALDAAEEHSDKRLVVHFLQPHYPFIGPTGRHHFDLDQLNFEWDSALTGDMGISDEVLWTAFRENLDVVLPHVETLMTKLQGKTVVTADHGQMIGERSAPLPVTDYGHPPGLYTEQLVKVPWLIYENGPRRDITAESAAREDADVSDETVQDRLADLGYL</sequence>
<dbReference type="GeneID" id="64825082"/>
<evidence type="ECO:0008006" key="5">
    <source>
        <dbReference type="Google" id="ProtNLM"/>
    </source>
</evidence>
<evidence type="ECO:0000313" key="2">
    <source>
        <dbReference type="EMBL" id="QUJ74046.1"/>
    </source>
</evidence>
<reference evidence="2" key="2">
    <citation type="submission" date="2021-04" db="EMBL/GenBank/DDBJ databases">
        <title>Complete Genome sequence and Methylome Analysis of the Haloarchaeon Haloarcula sinaiiensis.</title>
        <authorList>
            <person name="Fomenkov A."/>
            <person name="DasSarma P."/>
            <person name="DasSarma S."/>
            <person name="Roberts R.J."/>
        </authorList>
    </citation>
    <scope>NUCLEOTIDE SEQUENCE</scope>
    <source>
        <strain evidence="2">ATCC 33800</strain>
        <plasmid evidence="2">pHsi540</plasmid>
    </source>
</reference>
<dbReference type="EMBL" id="CP073368">
    <property type="protein sequence ID" value="QUJ74046.1"/>
    <property type="molecule type" value="Genomic_DNA"/>
</dbReference>
<dbReference type="Gene3D" id="3.40.720.10">
    <property type="entry name" value="Alkaline Phosphatase, subunit A"/>
    <property type="match status" value="1"/>
</dbReference>
<evidence type="ECO:0000313" key="1">
    <source>
        <dbReference type="EMBL" id="EMA08758.1"/>
    </source>
</evidence>
<keyword evidence="2" id="KW-0614">Plasmid</keyword>
<geneLocation type="plasmid" evidence="2 4">
    <name>pHsi540</name>
</geneLocation>
<reference evidence="1 3" key="1">
    <citation type="journal article" date="2014" name="PLoS Genet.">
        <title>Phylogenetically driven sequencing of extremely halophilic archaea reveals strategies for static and dynamic osmo-response.</title>
        <authorList>
            <person name="Becker E.A."/>
            <person name="Seitzer P.M."/>
            <person name="Tritt A."/>
            <person name="Larsen D."/>
            <person name="Krusor M."/>
            <person name="Yao A.I."/>
            <person name="Wu D."/>
            <person name="Madern D."/>
            <person name="Eisen J.A."/>
            <person name="Darling A.E."/>
            <person name="Facciotti M.T."/>
        </authorList>
    </citation>
    <scope>NUCLEOTIDE SEQUENCE [LARGE SCALE GENOMIC DNA]</scope>
    <source>
        <strain evidence="1 3">ATCC 33800</strain>
    </source>
</reference>
<evidence type="ECO:0000313" key="3">
    <source>
        <dbReference type="Proteomes" id="UP000011659"/>
    </source>
</evidence>
<dbReference type="EMBL" id="AOLR01000057">
    <property type="protein sequence ID" value="EMA08758.1"/>
    <property type="molecule type" value="Genomic_DNA"/>
</dbReference>